<evidence type="ECO:0000256" key="4">
    <source>
        <dbReference type="ARBA" id="ARBA00012045"/>
    </source>
</evidence>
<dbReference type="CDD" id="cd00056">
    <property type="entry name" value="ENDO3c"/>
    <property type="match status" value="1"/>
</dbReference>
<dbReference type="GO" id="GO:0035485">
    <property type="term" value="F:adenine/guanine mispair binding"/>
    <property type="evidence" value="ECO:0007669"/>
    <property type="project" value="TreeGrafter"/>
</dbReference>
<dbReference type="CDD" id="cd03431">
    <property type="entry name" value="NUDIX_DNA_Glycosylase_C-MutY"/>
    <property type="match status" value="1"/>
</dbReference>
<dbReference type="InterPro" id="IPR023170">
    <property type="entry name" value="HhH_base_excis_C"/>
</dbReference>
<dbReference type="GeneID" id="66304392"/>
<evidence type="ECO:0000256" key="3">
    <source>
        <dbReference type="ARBA" id="ARBA00008343"/>
    </source>
</evidence>
<dbReference type="PROSITE" id="PS00764">
    <property type="entry name" value="ENDONUCLEASE_III_1"/>
    <property type="match status" value="1"/>
</dbReference>
<keyword evidence="9 16" id="KW-0378">Hydrolase</keyword>
<dbReference type="GO" id="GO:0000701">
    <property type="term" value="F:purine-specific mismatch base pair DNA N-glycosylase activity"/>
    <property type="evidence" value="ECO:0007669"/>
    <property type="project" value="UniProtKB-EC"/>
</dbReference>
<dbReference type="GO" id="GO:0032357">
    <property type="term" value="F:oxidized purine DNA binding"/>
    <property type="evidence" value="ECO:0007669"/>
    <property type="project" value="TreeGrafter"/>
</dbReference>
<evidence type="ECO:0000256" key="14">
    <source>
        <dbReference type="RuleBase" id="RU365096"/>
    </source>
</evidence>
<dbReference type="GO" id="GO:0046872">
    <property type="term" value="F:metal ion binding"/>
    <property type="evidence" value="ECO:0007669"/>
    <property type="project" value="UniProtKB-UniRule"/>
</dbReference>
<dbReference type="EMBL" id="LR217713">
    <property type="protein sequence ID" value="VFP81784.1"/>
    <property type="molecule type" value="Genomic_DNA"/>
</dbReference>
<keyword evidence="12" id="KW-0234">DNA repair</keyword>
<name>A0A451D7V8_9GAMM</name>
<evidence type="ECO:0000256" key="8">
    <source>
        <dbReference type="ARBA" id="ARBA00022763"/>
    </source>
</evidence>
<dbReference type="InterPro" id="IPR015797">
    <property type="entry name" value="NUDIX_hydrolase-like_dom_sf"/>
</dbReference>
<dbReference type="Proteomes" id="UP000294441">
    <property type="component" value="Chromosome 1"/>
</dbReference>
<dbReference type="Pfam" id="PF00730">
    <property type="entry name" value="HhH-GPD"/>
    <property type="match status" value="1"/>
</dbReference>
<dbReference type="FunFam" id="1.10.340.30:FF:000002">
    <property type="entry name" value="Adenine DNA glycosylase"/>
    <property type="match status" value="1"/>
</dbReference>
<evidence type="ECO:0000256" key="12">
    <source>
        <dbReference type="ARBA" id="ARBA00023204"/>
    </source>
</evidence>
<reference evidence="16 17" key="1">
    <citation type="submission" date="2019-02" db="EMBL/GenBank/DDBJ databases">
        <authorList>
            <person name="Manzano-Marin A."/>
            <person name="Manzano-Marin A."/>
        </authorList>
    </citation>
    <scope>NUCLEOTIDE SEQUENCE [LARGE SCALE GENOMIC DNA]</scope>
    <source>
        <strain evidence="16 17">ErCicurvipes</strain>
    </source>
</reference>
<dbReference type="InterPro" id="IPR005760">
    <property type="entry name" value="A/G_AdeGlyc_MutY"/>
</dbReference>
<comment type="catalytic activity">
    <reaction evidence="1 14">
        <text>Hydrolyzes free adenine bases from 7,8-dihydro-8-oxoguanine:adenine mismatched double-stranded DNA, leaving an apurinic site.</text>
        <dbReference type="EC" id="3.2.2.31"/>
    </reaction>
</comment>
<dbReference type="GO" id="GO:0006284">
    <property type="term" value="P:base-excision repair"/>
    <property type="evidence" value="ECO:0007669"/>
    <property type="project" value="UniProtKB-UniRule"/>
</dbReference>
<evidence type="ECO:0000256" key="7">
    <source>
        <dbReference type="ARBA" id="ARBA00022723"/>
    </source>
</evidence>
<organism evidence="16 17">
    <name type="scientific">Candidatus Erwinia haradaeae</name>
    <dbReference type="NCBI Taxonomy" id="1922217"/>
    <lineage>
        <taxon>Bacteria</taxon>
        <taxon>Pseudomonadati</taxon>
        <taxon>Pseudomonadota</taxon>
        <taxon>Gammaproteobacteria</taxon>
        <taxon>Enterobacterales</taxon>
        <taxon>Erwiniaceae</taxon>
        <taxon>Erwinia</taxon>
    </lineage>
</organism>
<dbReference type="Gene3D" id="1.10.340.30">
    <property type="entry name" value="Hypothetical protein, domain 2"/>
    <property type="match status" value="1"/>
</dbReference>
<feature type="domain" description="HhH-GPD" evidence="15">
    <location>
        <begin position="39"/>
        <end position="190"/>
    </location>
</feature>
<dbReference type="OrthoDB" id="9802365at2"/>
<comment type="similarity">
    <text evidence="3 14">Belongs to the Nth/MutY family.</text>
</comment>
<evidence type="ECO:0000256" key="13">
    <source>
        <dbReference type="ARBA" id="ARBA00023295"/>
    </source>
</evidence>
<dbReference type="SMART" id="SM00478">
    <property type="entry name" value="ENDO3c"/>
    <property type="match status" value="1"/>
</dbReference>
<evidence type="ECO:0000313" key="16">
    <source>
        <dbReference type="EMBL" id="VFP81784.1"/>
    </source>
</evidence>
<dbReference type="NCBIfam" id="TIGR01084">
    <property type="entry name" value="mutY"/>
    <property type="match status" value="1"/>
</dbReference>
<dbReference type="InterPro" id="IPR000445">
    <property type="entry name" value="HhH_motif"/>
</dbReference>
<keyword evidence="13 14" id="KW-0326">Glycosidase</keyword>
<dbReference type="SUPFAM" id="SSF55811">
    <property type="entry name" value="Nudix"/>
    <property type="match status" value="1"/>
</dbReference>
<dbReference type="InterPro" id="IPR004035">
    <property type="entry name" value="Endouclease-III_FeS-bd_BS"/>
</dbReference>
<dbReference type="RefSeq" id="WP_157992437.1">
    <property type="nucleotide sequence ID" value="NZ_LR217713.1"/>
</dbReference>
<evidence type="ECO:0000256" key="9">
    <source>
        <dbReference type="ARBA" id="ARBA00022801"/>
    </source>
</evidence>
<accession>A0A451D7V8</accession>
<dbReference type="AlphaFoldDB" id="A0A451D7V8"/>
<evidence type="ECO:0000256" key="5">
    <source>
        <dbReference type="ARBA" id="ARBA00022023"/>
    </source>
</evidence>
<evidence type="ECO:0000256" key="6">
    <source>
        <dbReference type="ARBA" id="ARBA00022485"/>
    </source>
</evidence>
<dbReference type="PANTHER" id="PTHR42944">
    <property type="entry name" value="ADENINE DNA GLYCOSYLASE"/>
    <property type="match status" value="1"/>
</dbReference>
<keyword evidence="8 14" id="KW-0227">DNA damage</keyword>
<dbReference type="InterPro" id="IPR003265">
    <property type="entry name" value="HhH-GPD_domain"/>
</dbReference>
<evidence type="ECO:0000256" key="10">
    <source>
        <dbReference type="ARBA" id="ARBA00023004"/>
    </source>
</evidence>
<dbReference type="InterPro" id="IPR011257">
    <property type="entry name" value="DNA_glycosylase"/>
</dbReference>
<keyword evidence="7" id="KW-0479">Metal-binding</keyword>
<dbReference type="Pfam" id="PF00633">
    <property type="entry name" value="HHH"/>
    <property type="match status" value="1"/>
</dbReference>
<comment type="function">
    <text evidence="2">Adenine glycosylase active on G-A mispairs. MutY also corrects error-prone DNA synthesis past GO lesions which are due to the oxidatively damaged form of guanine: 7,8-dihydro-8-oxoguanine (8-oxo-dGTP).</text>
</comment>
<dbReference type="Gene3D" id="1.10.1670.10">
    <property type="entry name" value="Helix-hairpin-Helix base-excision DNA repair enzymes (C-terminal)"/>
    <property type="match status" value="1"/>
</dbReference>
<gene>
    <name evidence="16" type="primary">mutY</name>
    <name evidence="16" type="ORF">ERCICURV3402_114</name>
</gene>
<evidence type="ECO:0000259" key="15">
    <source>
        <dbReference type="SMART" id="SM00478"/>
    </source>
</evidence>
<dbReference type="InterPro" id="IPR044298">
    <property type="entry name" value="MIG/MutY"/>
</dbReference>
<dbReference type="EC" id="3.2.2.31" evidence="4 14"/>
<comment type="cofactor">
    <cofactor evidence="14">
        <name>[4Fe-4S] cluster</name>
        <dbReference type="ChEBI" id="CHEBI:49883"/>
    </cofactor>
    <text evidence="14">Binds 1 [4Fe-4S] cluster.</text>
</comment>
<evidence type="ECO:0000256" key="2">
    <source>
        <dbReference type="ARBA" id="ARBA00002933"/>
    </source>
</evidence>
<evidence type="ECO:0000313" key="17">
    <source>
        <dbReference type="Proteomes" id="UP000294441"/>
    </source>
</evidence>
<dbReference type="GO" id="GO:0006298">
    <property type="term" value="P:mismatch repair"/>
    <property type="evidence" value="ECO:0007669"/>
    <property type="project" value="TreeGrafter"/>
</dbReference>
<proteinExistence type="inferred from homology"/>
<keyword evidence="10 14" id="KW-0408">Iron</keyword>
<dbReference type="InterPro" id="IPR029119">
    <property type="entry name" value="MutY_C"/>
</dbReference>
<sequence length="351" mass="40382">MQVKGFAKKILLWYKNHGRKNLPWQRNKTLYRVWISEVMLQQTSVSTVVPYFERFVIRFPDIKALSMSSLDDILYLWTGLGYYLRARNLYKSAQVIVSEHDGIFPTRLEEVLALPGIGRSTAGAILSLTLGKSLPILDANVKRILTRYFSISGWPGLPGIEKKLWSISTAITPFSNTGEYNQAMMDLGALICTKFNPRCLACPIYRGCNSHINSSWMEYPEKKPRVIRPSQKIWFLLIQKGEKIWMQKRPLHGIWSGLFCFPQYESELELRLSIKQYVLSDCQSYQMDLIRHTFSHLCLDIIPVVVKVSSISETNHYGVGLWYNLLHPPVVGLAAPIARLLNILRYSTYMI</sequence>
<dbReference type="PANTHER" id="PTHR42944:SF1">
    <property type="entry name" value="ADENINE DNA GLYCOSYLASE"/>
    <property type="match status" value="1"/>
</dbReference>
<dbReference type="Pfam" id="PF14815">
    <property type="entry name" value="NUDIX_4"/>
    <property type="match status" value="1"/>
</dbReference>
<evidence type="ECO:0000256" key="1">
    <source>
        <dbReference type="ARBA" id="ARBA00000843"/>
    </source>
</evidence>
<dbReference type="GO" id="GO:0051539">
    <property type="term" value="F:4 iron, 4 sulfur cluster binding"/>
    <property type="evidence" value="ECO:0007669"/>
    <property type="project" value="UniProtKB-UniRule"/>
</dbReference>
<keyword evidence="11" id="KW-0411">Iron-sulfur</keyword>
<dbReference type="Gene3D" id="3.90.79.10">
    <property type="entry name" value="Nucleoside Triphosphate Pyrophosphohydrolase"/>
    <property type="match status" value="1"/>
</dbReference>
<dbReference type="GO" id="GO:0034039">
    <property type="term" value="F:8-oxo-7,8-dihydroguanine DNA N-glycosylase activity"/>
    <property type="evidence" value="ECO:0007669"/>
    <property type="project" value="TreeGrafter"/>
</dbReference>
<evidence type="ECO:0000256" key="11">
    <source>
        <dbReference type="ARBA" id="ARBA00023014"/>
    </source>
</evidence>
<dbReference type="SUPFAM" id="SSF48150">
    <property type="entry name" value="DNA-glycosylase"/>
    <property type="match status" value="1"/>
</dbReference>
<dbReference type="NCBIfam" id="NF008132">
    <property type="entry name" value="PRK10880.1"/>
    <property type="match status" value="1"/>
</dbReference>
<protein>
    <recommendedName>
        <fullName evidence="5 14">Adenine DNA glycosylase</fullName>
        <ecNumber evidence="4 14">3.2.2.31</ecNumber>
    </recommendedName>
</protein>
<keyword evidence="6" id="KW-0004">4Fe-4S</keyword>